<protein>
    <recommendedName>
        <fullName evidence="4">Extracellular membrane protein CFEM domain-containing protein</fullName>
    </recommendedName>
</protein>
<sequence>MKFSTTLFPLLTGFVAASPTLDGDGQLDSRAANGPICDTFTTVVPWFCPTLGGRYPWCQSFFKLGKCLCDANELPRRRKLDCVDDFVKVLN</sequence>
<dbReference type="EMBL" id="AZHC01000049">
    <property type="protein sequence ID" value="OAA34720.1"/>
    <property type="molecule type" value="Genomic_DNA"/>
</dbReference>
<reference evidence="2 3" key="1">
    <citation type="journal article" date="2016" name="Genome Biol. Evol.">
        <title>Divergent and convergent evolution of fungal pathogenicity.</title>
        <authorList>
            <person name="Shang Y."/>
            <person name="Xiao G."/>
            <person name="Zheng P."/>
            <person name="Cen K."/>
            <person name="Zhan S."/>
            <person name="Wang C."/>
        </authorList>
    </citation>
    <scope>NUCLEOTIDE SEQUENCE [LARGE SCALE GENOMIC DNA]</scope>
    <source>
        <strain evidence="2 3">RCEF 4871</strain>
    </source>
</reference>
<gene>
    <name evidence="2" type="ORF">NOR_08349</name>
</gene>
<organism evidence="2 3">
    <name type="scientific">Metarhizium rileyi (strain RCEF 4871)</name>
    <name type="common">Nomuraea rileyi</name>
    <dbReference type="NCBI Taxonomy" id="1649241"/>
    <lineage>
        <taxon>Eukaryota</taxon>
        <taxon>Fungi</taxon>
        <taxon>Dikarya</taxon>
        <taxon>Ascomycota</taxon>
        <taxon>Pezizomycotina</taxon>
        <taxon>Sordariomycetes</taxon>
        <taxon>Hypocreomycetidae</taxon>
        <taxon>Hypocreales</taxon>
        <taxon>Clavicipitaceae</taxon>
        <taxon>Metarhizium</taxon>
    </lineage>
</organism>
<evidence type="ECO:0000313" key="2">
    <source>
        <dbReference type="EMBL" id="OAA34720.1"/>
    </source>
</evidence>
<evidence type="ECO:0000256" key="1">
    <source>
        <dbReference type="SAM" id="SignalP"/>
    </source>
</evidence>
<name>A0A166WH51_METRR</name>
<accession>A0A166WH51</accession>
<feature type="signal peptide" evidence="1">
    <location>
        <begin position="1"/>
        <end position="17"/>
    </location>
</feature>
<keyword evidence="1" id="KW-0732">Signal</keyword>
<feature type="chain" id="PRO_5007881813" description="Extracellular membrane protein CFEM domain-containing protein" evidence="1">
    <location>
        <begin position="18"/>
        <end position="91"/>
    </location>
</feature>
<dbReference type="AlphaFoldDB" id="A0A166WH51"/>
<keyword evidence="3" id="KW-1185">Reference proteome</keyword>
<dbReference type="Proteomes" id="UP000243498">
    <property type="component" value="Unassembled WGS sequence"/>
</dbReference>
<proteinExistence type="predicted"/>
<evidence type="ECO:0008006" key="4">
    <source>
        <dbReference type="Google" id="ProtNLM"/>
    </source>
</evidence>
<comment type="caution">
    <text evidence="2">The sequence shown here is derived from an EMBL/GenBank/DDBJ whole genome shotgun (WGS) entry which is preliminary data.</text>
</comment>
<evidence type="ECO:0000313" key="3">
    <source>
        <dbReference type="Proteomes" id="UP000243498"/>
    </source>
</evidence>